<evidence type="ECO:0000256" key="5">
    <source>
        <dbReference type="ARBA" id="ARBA00022801"/>
    </source>
</evidence>
<feature type="domain" description="Murine leukemia virus integrase C-terminal" evidence="6">
    <location>
        <begin position="20"/>
        <end position="73"/>
    </location>
</feature>
<dbReference type="GO" id="GO:0004519">
    <property type="term" value="F:endonuclease activity"/>
    <property type="evidence" value="ECO:0007669"/>
    <property type="project" value="UniProtKB-KW"/>
</dbReference>
<evidence type="ECO:0000313" key="8">
    <source>
        <dbReference type="Proteomes" id="UP000694404"/>
    </source>
</evidence>
<reference evidence="7" key="2">
    <citation type="submission" date="2025-09" db="UniProtKB">
        <authorList>
            <consortium name="Ensembl"/>
        </authorList>
    </citation>
    <scope>IDENTIFICATION</scope>
</reference>
<dbReference type="OMA" id="TWIHHTR"/>
<evidence type="ECO:0000256" key="4">
    <source>
        <dbReference type="ARBA" id="ARBA00022759"/>
    </source>
</evidence>
<keyword evidence="1" id="KW-0808">Transferase</keyword>
<sequence>MSLHRYAAQFQSLPADVSAHWIQPGNWVYVKKWKIEPLQPQWAGPFQVLLTSHTAIQVREQDTWIHHTRIKLAPRPGPEADNIGLQGITASSSHCDLEKPEADDTWKTEPLKGLKLLF</sequence>
<dbReference type="GeneTree" id="ENSGT01120000272002"/>
<dbReference type="InterPro" id="IPR040643">
    <property type="entry name" value="MLVIN_C"/>
</dbReference>
<keyword evidence="2" id="KW-0548">Nucleotidyltransferase</keyword>
<keyword evidence="8" id="KW-1185">Reference proteome</keyword>
<reference evidence="7" key="1">
    <citation type="submission" date="2025-08" db="UniProtKB">
        <authorList>
            <consortium name="Ensembl"/>
        </authorList>
    </citation>
    <scope>IDENTIFICATION</scope>
</reference>
<dbReference type="Proteomes" id="UP000694404">
    <property type="component" value="Unplaced"/>
</dbReference>
<protein>
    <recommendedName>
        <fullName evidence="6">Murine leukemia virus integrase C-terminal domain-containing protein</fullName>
    </recommendedName>
</protein>
<dbReference type="Gene3D" id="2.30.30.850">
    <property type="match status" value="1"/>
</dbReference>
<accession>A0A8C0IKQ1</accession>
<name>A0A8C0IKQ1_CHEAB</name>
<dbReference type="Pfam" id="PF18697">
    <property type="entry name" value="MLVIN_C"/>
    <property type="match status" value="1"/>
</dbReference>
<keyword evidence="5" id="KW-0378">Hydrolase</keyword>
<evidence type="ECO:0000256" key="2">
    <source>
        <dbReference type="ARBA" id="ARBA00022695"/>
    </source>
</evidence>
<dbReference type="AlphaFoldDB" id="A0A8C0IKQ1"/>
<proteinExistence type="predicted"/>
<dbReference type="Ensembl" id="ENSCABT00000002046.1">
    <property type="protein sequence ID" value="ENSCABP00000001890.1"/>
    <property type="gene ID" value="ENSCABG00000001511.1"/>
</dbReference>
<evidence type="ECO:0000256" key="1">
    <source>
        <dbReference type="ARBA" id="ARBA00022679"/>
    </source>
</evidence>
<evidence type="ECO:0000259" key="6">
    <source>
        <dbReference type="Pfam" id="PF18697"/>
    </source>
</evidence>
<keyword evidence="4" id="KW-0255">Endonuclease</keyword>
<dbReference type="GO" id="GO:0016779">
    <property type="term" value="F:nucleotidyltransferase activity"/>
    <property type="evidence" value="ECO:0007669"/>
    <property type="project" value="UniProtKB-KW"/>
</dbReference>
<evidence type="ECO:0000256" key="3">
    <source>
        <dbReference type="ARBA" id="ARBA00022722"/>
    </source>
</evidence>
<dbReference type="GO" id="GO:0016787">
    <property type="term" value="F:hydrolase activity"/>
    <property type="evidence" value="ECO:0007669"/>
    <property type="project" value="UniProtKB-KW"/>
</dbReference>
<organism evidence="7 8">
    <name type="scientific">Chelonoidis abingdonii</name>
    <name type="common">Abingdon island giant tortoise</name>
    <name type="synonym">Testudo abingdonii</name>
    <dbReference type="NCBI Taxonomy" id="106734"/>
    <lineage>
        <taxon>Eukaryota</taxon>
        <taxon>Metazoa</taxon>
        <taxon>Chordata</taxon>
        <taxon>Craniata</taxon>
        <taxon>Vertebrata</taxon>
        <taxon>Euteleostomi</taxon>
        <taxon>Archelosauria</taxon>
        <taxon>Testudinata</taxon>
        <taxon>Testudines</taxon>
        <taxon>Cryptodira</taxon>
        <taxon>Durocryptodira</taxon>
        <taxon>Testudinoidea</taxon>
        <taxon>Testudinidae</taxon>
        <taxon>Chelonoidis</taxon>
    </lineage>
</organism>
<keyword evidence="3" id="KW-0540">Nuclease</keyword>
<evidence type="ECO:0000313" key="7">
    <source>
        <dbReference type="Ensembl" id="ENSCABP00000001890.1"/>
    </source>
</evidence>